<accession>A0A858R2Y3</accession>
<dbReference type="NCBIfam" id="TIGR02964">
    <property type="entry name" value="xanthine_xdhC"/>
    <property type="match status" value="1"/>
</dbReference>
<dbReference type="Pfam" id="PF13478">
    <property type="entry name" value="XdhC_C"/>
    <property type="match status" value="1"/>
</dbReference>
<reference evidence="3" key="1">
    <citation type="submission" date="2020-04" db="EMBL/GenBank/DDBJ databases">
        <title>A desert anoxygenic phototrophic bacterium fixes CO2 using RubisCO under aerobic conditions.</title>
        <authorList>
            <person name="Tang K."/>
        </authorList>
    </citation>
    <scope>NUCLEOTIDE SEQUENCE [LARGE SCALE GENOMIC DNA]</scope>
    <source>
        <strain evidence="3">MIMtkB3</strain>
    </source>
</reference>
<dbReference type="InterPro" id="IPR003777">
    <property type="entry name" value="XdhC_CoxI"/>
</dbReference>
<sequence>MTEPLSQTLSTWLSRGDAAVLVRVAAARGSTPREAGACMLVGPVRLAGTIGGGRLEWEAVGQARRILAGIADPGPLDLPLGPKLGQCCGGLVTLTFEQADAGTVRALEASERTAAHALPSVYVFGAGHVGKALATALSPLPLCTVWVDSRAEEFPDRLPPGIAKRCVPDPLAEVAAAPPGAALLVLTHCHDLDFALAGAALRRGDLSYVGLIGSATKRAKFLRGFRGAGGTAEQAGKLVCPIGGDRVRDKRPAVIAALAVAEVLTALATRQPTAEAPGRTCLACKPGERCMDAAPPQKTGFPG</sequence>
<keyword evidence="4" id="KW-1185">Reference proteome</keyword>
<gene>
    <name evidence="3" type="primary">xdhC</name>
    <name evidence="3" type="ORF">HHL28_00245</name>
</gene>
<evidence type="ECO:0000259" key="1">
    <source>
        <dbReference type="Pfam" id="PF02625"/>
    </source>
</evidence>
<feature type="domain" description="XdhC- CoxI" evidence="1">
    <location>
        <begin position="12"/>
        <end position="68"/>
    </location>
</feature>
<protein>
    <submittedName>
        <fullName evidence="3">Xanthine dehydrogenase accessory protein XdhC</fullName>
    </submittedName>
</protein>
<dbReference type="PANTHER" id="PTHR30388:SF6">
    <property type="entry name" value="XANTHINE DEHYDROGENASE SUBUNIT A-RELATED"/>
    <property type="match status" value="1"/>
</dbReference>
<evidence type="ECO:0000313" key="3">
    <source>
        <dbReference type="EMBL" id="QJE71749.1"/>
    </source>
</evidence>
<dbReference type="EMBL" id="CP051775">
    <property type="protein sequence ID" value="QJE71749.1"/>
    <property type="molecule type" value="Genomic_DNA"/>
</dbReference>
<dbReference type="InterPro" id="IPR027051">
    <property type="entry name" value="XdhC_Rossmann_dom"/>
</dbReference>
<feature type="domain" description="XdhC Rossmann" evidence="2">
    <location>
        <begin position="121"/>
        <end position="263"/>
    </location>
</feature>
<proteinExistence type="predicted"/>
<evidence type="ECO:0000313" key="4">
    <source>
        <dbReference type="Proteomes" id="UP000501891"/>
    </source>
</evidence>
<evidence type="ECO:0000259" key="2">
    <source>
        <dbReference type="Pfam" id="PF13478"/>
    </source>
</evidence>
<dbReference type="InterPro" id="IPR052698">
    <property type="entry name" value="MoCofactor_Util/Proc"/>
</dbReference>
<dbReference type="AlphaFoldDB" id="A0A858R2Y3"/>
<dbReference type="Proteomes" id="UP000501891">
    <property type="component" value="Chromosome"/>
</dbReference>
<dbReference type="Pfam" id="PF02625">
    <property type="entry name" value="XdhC_CoxI"/>
    <property type="match status" value="1"/>
</dbReference>
<dbReference type="KEGG" id="acru:HHL28_00245"/>
<dbReference type="InterPro" id="IPR014308">
    <property type="entry name" value="Xanthine_DH_XdhC"/>
</dbReference>
<dbReference type="Gene3D" id="3.40.50.720">
    <property type="entry name" value="NAD(P)-binding Rossmann-like Domain"/>
    <property type="match status" value="1"/>
</dbReference>
<dbReference type="PANTHER" id="PTHR30388">
    <property type="entry name" value="ALDEHYDE OXIDOREDUCTASE MOLYBDENUM COFACTOR ASSEMBLY PROTEIN"/>
    <property type="match status" value="1"/>
</dbReference>
<name>A0A858R2Y3_9PROT</name>
<organism evidence="3 4">
    <name type="scientific">Aerophototrophica crusticola</name>
    <dbReference type="NCBI Taxonomy" id="1709002"/>
    <lineage>
        <taxon>Bacteria</taxon>
        <taxon>Pseudomonadati</taxon>
        <taxon>Pseudomonadota</taxon>
        <taxon>Alphaproteobacteria</taxon>
        <taxon>Rhodospirillales</taxon>
        <taxon>Rhodospirillaceae</taxon>
        <taxon>Aerophototrophica</taxon>
    </lineage>
</organism>